<keyword evidence="4" id="KW-0949">S-adenosyl-L-methionine</keyword>
<dbReference type="PROSITE" id="PS00092">
    <property type="entry name" value="N6_MTASE"/>
    <property type="match status" value="1"/>
</dbReference>
<evidence type="ECO:0000256" key="4">
    <source>
        <dbReference type="ARBA" id="ARBA00022691"/>
    </source>
</evidence>
<dbReference type="PRINTS" id="PR00507">
    <property type="entry name" value="N12N6MTFRASE"/>
</dbReference>
<evidence type="ECO:0000256" key="1">
    <source>
        <dbReference type="ARBA" id="ARBA00011900"/>
    </source>
</evidence>
<dbReference type="Proteomes" id="UP001183176">
    <property type="component" value="Unassembled WGS sequence"/>
</dbReference>
<dbReference type="RefSeq" id="WP_311422971.1">
    <property type="nucleotide sequence ID" value="NZ_JAVREH010000010.1"/>
</dbReference>
<evidence type="ECO:0000313" key="9">
    <source>
        <dbReference type="EMBL" id="MDT0261817.1"/>
    </source>
</evidence>
<name>A0ABU2JA28_9ACTN</name>
<keyword evidence="3 9" id="KW-0808">Transferase</keyword>
<dbReference type="GO" id="GO:0008168">
    <property type="term" value="F:methyltransferase activity"/>
    <property type="evidence" value="ECO:0007669"/>
    <property type="project" value="UniProtKB-KW"/>
</dbReference>
<evidence type="ECO:0000259" key="7">
    <source>
        <dbReference type="Pfam" id="PF02384"/>
    </source>
</evidence>
<dbReference type="EC" id="2.1.1.72" evidence="1"/>
<dbReference type="EMBL" id="JAVREH010000010">
    <property type="protein sequence ID" value="MDT0261817.1"/>
    <property type="molecule type" value="Genomic_DNA"/>
</dbReference>
<gene>
    <name evidence="9" type="ORF">RM423_10455</name>
</gene>
<dbReference type="SUPFAM" id="SSF53335">
    <property type="entry name" value="S-adenosyl-L-methionine-dependent methyltransferases"/>
    <property type="match status" value="1"/>
</dbReference>
<dbReference type="InterPro" id="IPR051537">
    <property type="entry name" value="DNA_Adenine_Mtase"/>
</dbReference>
<proteinExistence type="predicted"/>
<keyword evidence="5" id="KW-0680">Restriction system</keyword>
<sequence length="658" mass="72099">MATPAGFENKVAFIWKIADKLRGHLKPHEYGSVMLPTLVLFRLDAVLEPTKPAVLARKDGLDLNSPAADALLKRAAGGLPFYNTCPLSMKTMLSDDKNIATQLQTYVAGFSPAAADVLDAFGYQQTIARLDKAGVLYAVLGDFADVELHPDVVSNEAMGYIFEALLRKFSEMSNETAGEHYTPREVIRLMVDLLFDEDADALTGQSPVRTVYDPAAGTGGMLTMADQRLRELNPAATVEMSGQELNPETWAIACSELMMRGVAPERMAPGNSLVDDAFRGTRFDYILANPPYGVDWKAYADPIKFEALTAGGSNRFHAGLPRISDGSFLFLQHMISKMKPASAAGGGSRLAIVLSGSPLFSGGAGSGESEIRRWIIENDLLEGVVGLPDQMFYNTGISTYVWIVTNRKPAERAGTVTLVDARELGTKMRKSLGGKRKELTRDAIDEIARLFRDAVELDGSDVRVKVMRNEDFGFARLTVERPIRRTWRVDETTTAALLPELAAAVTPLLGTSWTDEKKARIAMSARGLDTKQIATVLKSIAVFDAEADPIKAKKGGGYEADADLRDQENIPLPDGYLGLSLAEQVNAVRAAAEKHLVDEIHPYVPDAWIDHDKTKIGYEIPFTRQFYVYTPPRPVAEVRAEIDALEMQIQHWMNGLAT</sequence>
<dbReference type="Gene3D" id="3.40.50.150">
    <property type="entry name" value="Vaccinia Virus protein VP39"/>
    <property type="match status" value="1"/>
</dbReference>
<dbReference type="InterPro" id="IPR002052">
    <property type="entry name" value="DNA_methylase_N6_adenine_CS"/>
</dbReference>
<dbReference type="Pfam" id="PF12161">
    <property type="entry name" value="HsdM_N"/>
    <property type="match status" value="1"/>
</dbReference>
<feature type="domain" description="DNA methylase adenine-specific" evidence="7">
    <location>
        <begin position="155"/>
        <end position="459"/>
    </location>
</feature>
<evidence type="ECO:0000256" key="5">
    <source>
        <dbReference type="ARBA" id="ARBA00022747"/>
    </source>
</evidence>
<evidence type="ECO:0000313" key="10">
    <source>
        <dbReference type="Proteomes" id="UP001183176"/>
    </source>
</evidence>
<keyword evidence="10" id="KW-1185">Reference proteome</keyword>
<organism evidence="9 10">
    <name type="scientific">Jatrophihabitans lederbergiae</name>
    <dbReference type="NCBI Taxonomy" id="3075547"/>
    <lineage>
        <taxon>Bacteria</taxon>
        <taxon>Bacillati</taxon>
        <taxon>Actinomycetota</taxon>
        <taxon>Actinomycetes</taxon>
        <taxon>Jatrophihabitantales</taxon>
        <taxon>Jatrophihabitantaceae</taxon>
        <taxon>Jatrophihabitans</taxon>
    </lineage>
</organism>
<evidence type="ECO:0000256" key="3">
    <source>
        <dbReference type="ARBA" id="ARBA00022679"/>
    </source>
</evidence>
<keyword evidence="2 9" id="KW-0489">Methyltransferase</keyword>
<comment type="caution">
    <text evidence="9">The sequence shown here is derived from an EMBL/GenBank/DDBJ whole genome shotgun (WGS) entry which is preliminary data.</text>
</comment>
<dbReference type="PANTHER" id="PTHR42933:SF3">
    <property type="entry name" value="TYPE I RESTRICTION ENZYME MJAVIII METHYLASE SUBUNIT"/>
    <property type="match status" value="1"/>
</dbReference>
<protein>
    <recommendedName>
        <fullName evidence="1">site-specific DNA-methyltransferase (adenine-specific)</fullName>
        <ecNumber evidence="1">2.1.1.72</ecNumber>
    </recommendedName>
</protein>
<accession>A0ABU2JA28</accession>
<evidence type="ECO:0000256" key="6">
    <source>
        <dbReference type="ARBA" id="ARBA00047942"/>
    </source>
</evidence>
<dbReference type="PANTHER" id="PTHR42933">
    <property type="entry name" value="SLR6095 PROTEIN"/>
    <property type="match status" value="1"/>
</dbReference>
<dbReference type="GO" id="GO:0032259">
    <property type="term" value="P:methylation"/>
    <property type="evidence" value="ECO:0007669"/>
    <property type="project" value="UniProtKB-KW"/>
</dbReference>
<dbReference type="InterPro" id="IPR029063">
    <property type="entry name" value="SAM-dependent_MTases_sf"/>
</dbReference>
<dbReference type="Pfam" id="PF02384">
    <property type="entry name" value="N6_Mtase"/>
    <property type="match status" value="1"/>
</dbReference>
<dbReference type="InterPro" id="IPR003356">
    <property type="entry name" value="DNA_methylase_A-5"/>
</dbReference>
<comment type="catalytic activity">
    <reaction evidence="6">
        <text>a 2'-deoxyadenosine in DNA + S-adenosyl-L-methionine = an N(6)-methyl-2'-deoxyadenosine in DNA + S-adenosyl-L-homocysteine + H(+)</text>
        <dbReference type="Rhea" id="RHEA:15197"/>
        <dbReference type="Rhea" id="RHEA-COMP:12418"/>
        <dbReference type="Rhea" id="RHEA-COMP:12419"/>
        <dbReference type="ChEBI" id="CHEBI:15378"/>
        <dbReference type="ChEBI" id="CHEBI:57856"/>
        <dbReference type="ChEBI" id="CHEBI:59789"/>
        <dbReference type="ChEBI" id="CHEBI:90615"/>
        <dbReference type="ChEBI" id="CHEBI:90616"/>
        <dbReference type="EC" id="2.1.1.72"/>
    </reaction>
</comment>
<evidence type="ECO:0000259" key="8">
    <source>
        <dbReference type="Pfam" id="PF12161"/>
    </source>
</evidence>
<evidence type="ECO:0000256" key="2">
    <source>
        <dbReference type="ARBA" id="ARBA00022603"/>
    </source>
</evidence>
<dbReference type="InterPro" id="IPR022749">
    <property type="entry name" value="D12N6_MeTrfase_N"/>
</dbReference>
<feature type="domain" description="N6 adenine-specific DNA methyltransferase N-terminal" evidence="8">
    <location>
        <begin position="12"/>
        <end position="141"/>
    </location>
</feature>
<reference evidence="10" key="1">
    <citation type="submission" date="2023-07" db="EMBL/GenBank/DDBJ databases">
        <title>30 novel species of actinomycetes from the DSMZ collection.</title>
        <authorList>
            <person name="Nouioui I."/>
        </authorList>
    </citation>
    <scope>NUCLEOTIDE SEQUENCE [LARGE SCALE GENOMIC DNA]</scope>
    <source>
        <strain evidence="10">DSM 44399</strain>
    </source>
</reference>